<keyword evidence="5 11" id="KW-0812">Transmembrane</keyword>
<feature type="transmembrane region" description="Helical" evidence="11">
    <location>
        <begin position="23"/>
        <end position="44"/>
    </location>
</feature>
<dbReference type="Gene3D" id="3.40.50.300">
    <property type="entry name" value="P-loop containing nucleotide triphosphate hydrolases"/>
    <property type="match status" value="1"/>
</dbReference>
<dbReference type="InterPro" id="IPR011527">
    <property type="entry name" value="ABC1_TM_dom"/>
</dbReference>
<evidence type="ECO:0000256" key="4">
    <source>
        <dbReference type="ARBA" id="ARBA00022519"/>
    </source>
</evidence>
<dbReference type="Pfam" id="PF00005">
    <property type="entry name" value="ABC_tran"/>
    <property type="match status" value="1"/>
</dbReference>
<dbReference type="SUPFAM" id="SSF90123">
    <property type="entry name" value="ABC transporter transmembrane region"/>
    <property type="match status" value="1"/>
</dbReference>
<evidence type="ECO:0000256" key="1">
    <source>
        <dbReference type="ARBA" id="ARBA00004429"/>
    </source>
</evidence>
<reference evidence="14 15" key="1">
    <citation type="submission" date="2018-01" db="EMBL/GenBank/DDBJ databases">
        <title>Draft genome sequence of Streptomyces sp. 13K301.</title>
        <authorList>
            <person name="Sahin N."/>
            <person name="Saygin H."/>
            <person name="Ay H."/>
        </authorList>
    </citation>
    <scope>NUCLEOTIDE SEQUENCE [LARGE SCALE GENOMIC DNA]</scope>
    <source>
        <strain evidence="14 15">13K301</strain>
    </source>
</reference>
<dbReference type="EMBL" id="POUC01000143">
    <property type="protein sequence ID" value="PNG20445.1"/>
    <property type="molecule type" value="Genomic_DNA"/>
</dbReference>
<dbReference type="PANTHER" id="PTHR43394">
    <property type="entry name" value="ATP-DEPENDENT PERMEASE MDL1, MITOCHONDRIAL"/>
    <property type="match status" value="1"/>
</dbReference>
<evidence type="ECO:0000256" key="8">
    <source>
        <dbReference type="ARBA" id="ARBA00022989"/>
    </source>
</evidence>
<feature type="domain" description="ABC transmembrane type-1" evidence="13">
    <location>
        <begin position="30"/>
        <end position="309"/>
    </location>
</feature>
<dbReference type="SMART" id="SM00382">
    <property type="entry name" value="AAA"/>
    <property type="match status" value="1"/>
</dbReference>
<keyword evidence="6" id="KW-0547">Nucleotide-binding</keyword>
<evidence type="ECO:0000313" key="15">
    <source>
        <dbReference type="Proteomes" id="UP000235943"/>
    </source>
</evidence>
<evidence type="ECO:0000259" key="13">
    <source>
        <dbReference type="PROSITE" id="PS50929"/>
    </source>
</evidence>
<dbReference type="PROSITE" id="PS50929">
    <property type="entry name" value="ABC_TM1F"/>
    <property type="match status" value="1"/>
</dbReference>
<dbReference type="OrthoDB" id="9806127at2"/>
<gene>
    <name evidence="14" type="ORF">C1J00_20210</name>
</gene>
<dbReference type="InterPro" id="IPR003439">
    <property type="entry name" value="ABC_transporter-like_ATP-bd"/>
</dbReference>
<dbReference type="InterPro" id="IPR027417">
    <property type="entry name" value="P-loop_NTPase"/>
</dbReference>
<dbReference type="PROSITE" id="PS50893">
    <property type="entry name" value="ABC_TRANSPORTER_2"/>
    <property type="match status" value="1"/>
</dbReference>
<dbReference type="GO" id="GO:0015421">
    <property type="term" value="F:ABC-type oligopeptide transporter activity"/>
    <property type="evidence" value="ECO:0007669"/>
    <property type="project" value="TreeGrafter"/>
</dbReference>
<dbReference type="SUPFAM" id="SSF52540">
    <property type="entry name" value="P-loop containing nucleoside triphosphate hydrolases"/>
    <property type="match status" value="1"/>
</dbReference>
<comment type="caution">
    <text evidence="14">The sequence shown here is derived from an EMBL/GenBank/DDBJ whole genome shotgun (WGS) entry which is preliminary data.</text>
</comment>
<dbReference type="InterPro" id="IPR036640">
    <property type="entry name" value="ABC1_TM_sf"/>
</dbReference>
<dbReference type="GO" id="GO:0016887">
    <property type="term" value="F:ATP hydrolysis activity"/>
    <property type="evidence" value="ECO:0007669"/>
    <property type="project" value="InterPro"/>
</dbReference>
<dbReference type="InterPro" id="IPR039421">
    <property type="entry name" value="Type_1_exporter"/>
</dbReference>
<evidence type="ECO:0000259" key="12">
    <source>
        <dbReference type="PROSITE" id="PS50893"/>
    </source>
</evidence>
<comment type="similarity">
    <text evidence="10">Belongs to the ABC transporter superfamily. Siderophore-Fe(3+) uptake transporter (SIUT) (TC 3.A.1.21) family.</text>
</comment>
<dbReference type="AlphaFoldDB" id="A0A2N8TN56"/>
<dbReference type="InterPro" id="IPR003593">
    <property type="entry name" value="AAA+_ATPase"/>
</dbReference>
<dbReference type="PANTHER" id="PTHR43394:SF1">
    <property type="entry name" value="ATP-BINDING CASSETTE SUB-FAMILY B MEMBER 10, MITOCHONDRIAL"/>
    <property type="match status" value="1"/>
</dbReference>
<organism evidence="14 15">
    <name type="scientific">Streptomyces cahuitamycinicus</name>
    <dbReference type="NCBI Taxonomy" id="2070367"/>
    <lineage>
        <taxon>Bacteria</taxon>
        <taxon>Bacillati</taxon>
        <taxon>Actinomycetota</taxon>
        <taxon>Actinomycetes</taxon>
        <taxon>Kitasatosporales</taxon>
        <taxon>Streptomycetaceae</taxon>
        <taxon>Streptomyces</taxon>
    </lineage>
</organism>
<accession>A0A2N8TN56</accession>
<feature type="transmembrane region" description="Helical" evidence="11">
    <location>
        <begin position="282"/>
        <end position="302"/>
    </location>
</feature>
<name>A0A2N8TN56_9ACTN</name>
<keyword evidence="8 11" id="KW-1133">Transmembrane helix</keyword>
<evidence type="ECO:0000256" key="3">
    <source>
        <dbReference type="ARBA" id="ARBA00022475"/>
    </source>
</evidence>
<dbReference type="GO" id="GO:0005886">
    <property type="term" value="C:plasma membrane"/>
    <property type="evidence" value="ECO:0007669"/>
    <property type="project" value="UniProtKB-SubCell"/>
</dbReference>
<protein>
    <submittedName>
        <fullName evidence="14">Multidrug ABC transporter permease</fullName>
    </submittedName>
</protein>
<keyword evidence="4" id="KW-0997">Cell inner membrane</keyword>
<sequence>MNRPGRRILLAGRLTASASPGRFTAHLTVTLAMSVLPVATAWLMKSVVDALVARDGVEALLGLGTGLAAVGVAASVLPQLDQYLQSELERRVALRTQDTLFAAVDGFVGLRRFEDPQFLDRLRLAQPAGGMNPQHVVDGTLGAARAGVTMTGFLGSLLLLSPVMAVLVLLSGIPVLLAQLSLSRRRARVLWEVGPAERREFVYGDLMADATAAKEIRLFGIGGFLRRRMLHEREVANAARRAVDRRAVTVQSGLALLSALVSGAGLLWAVHAARSGSLSVGGITVFVAAVAGVQSALTTVAAETARAHQALLLFDHYLAVTSAGPDLPVAADARPAGPLCTGIVLRDVWFRYSDDHPWVLRGVDLHIPHGKATALVGLNGAGKSTLVKLLCRLYDPTRGTILWDGADLRDLDVAELRQRVGAVFQDYMEYDMTAAENVAVGDLDALGSPERIRAAARRAGVHDRIDSLPRGYDTLLTRLFFSQSDKDDPQTGVVLSGGQWQRIALARAFLRDGRDLMILDEPSAGLDAEAEHEIHTSLRRHREGRTSLLISHRLSAVRDADLIVVLADGRIAEQGDHAHLMAADGAYARLFRLQASGYEAAAAPGAADEPATLPARR</sequence>
<dbReference type="PROSITE" id="PS00211">
    <property type="entry name" value="ABC_TRANSPORTER_1"/>
    <property type="match status" value="1"/>
</dbReference>
<keyword evidence="2" id="KW-0813">Transport</keyword>
<evidence type="ECO:0000256" key="9">
    <source>
        <dbReference type="ARBA" id="ARBA00023136"/>
    </source>
</evidence>
<proteinExistence type="inferred from homology"/>
<keyword evidence="7" id="KW-0067">ATP-binding</keyword>
<dbReference type="FunFam" id="3.40.50.300:FF:000221">
    <property type="entry name" value="Multidrug ABC transporter ATP-binding protein"/>
    <property type="match status" value="1"/>
</dbReference>
<keyword evidence="3" id="KW-1003">Cell membrane</keyword>
<evidence type="ECO:0000256" key="6">
    <source>
        <dbReference type="ARBA" id="ARBA00022741"/>
    </source>
</evidence>
<dbReference type="Proteomes" id="UP000235943">
    <property type="component" value="Unassembled WGS sequence"/>
</dbReference>
<evidence type="ECO:0000256" key="11">
    <source>
        <dbReference type="SAM" id="Phobius"/>
    </source>
</evidence>
<evidence type="ECO:0000256" key="5">
    <source>
        <dbReference type="ARBA" id="ARBA00022692"/>
    </source>
</evidence>
<evidence type="ECO:0000313" key="14">
    <source>
        <dbReference type="EMBL" id="PNG20445.1"/>
    </source>
</evidence>
<evidence type="ECO:0000256" key="10">
    <source>
        <dbReference type="ARBA" id="ARBA00023455"/>
    </source>
</evidence>
<dbReference type="Gene3D" id="1.20.1560.10">
    <property type="entry name" value="ABC transporter type 1, transmembrane domain"/>
    <property type="match status" value="2"/>
</dbReference>
<keyword evidence="9 11" id="KW-0472">Membrane</keyword>
<feature type="transmembrane region" description="Helical" evidence="11">
    <location>
        <begin position="157"/>
        <end position="178"/>
    </location>
</feature>
<evidence type="ECO:0000256" key="7">
    <source>
        <dbReference type="ARBA" id="ARBA00022840"/>
    </source>
</evidence>
<dbReference type="InterPro" id="IPR017871">
    <property type="entry name" value="ABC_transporter-like_CS"/>
</dbReference>
<dbReference type="RefSeq" id="WP_102910472.1">
    <property type="nucleotide sequence ID" value="NZ_POUC01000143.1"/>
</dbReference>
<comment type="subcellular location">
    <subcellularLocation>
        <location evidence="1">Cell inner membrane</location>
        <topology evidence="1">Multi-pass membrane protein</topology>
    </subcellularLocation>
</comment>
<feature type="transmembrane region" description="Helical" evidence="11">
    <location>
        <begin position="248"/>
        <end position="270"/>
    </location>
</feature>
<keyword evidence="15" id="KW-1185">Reference proteome</keyword>
<feature type="domain" description="ABC transporter" evidence="12">
    <location>
        <begin position="343"/>
        <end position="593"/>
    </location>
</feature>
<evidence type="ECO:0000256" key="2">
    <source>
        <dbReference type="ARBA" id="ARBA00022448"/>
    </source>
</evidence>
<dbReference type="GO" id="GO:0005524">
    <property type="term" value="F:ATP binding"/>
    <property type="evidence" value="ECO:0007669"/>
    <property type="project" value="UniProtKB-KW"/>
</dbReference>